<reference evidence="1" key="1">
    <citation type="submission" date="2022-10" db="EMBL/GenBank/DDBJ databases">
        <title>Chitinophaga sp. nov., isolated from soil.</title>
        <authorList>
            <person name="Jeon C.O."/>
        </authorList>
    </citation>
    <scope>NUCLEOTIDE SEQUENCE</scope>
    <source>
        <strain evidence="1">R8</strain>
    </source>
</reference>
<dbReference type="InterPro" id="IPR036909">
    <property type="entry name" value="Cyt_c-like_dom_sf"/>
</dbReference>
<dbReference type="Gene3D" id="1.10.760.10">
    <property type="entry name" value="Cytochrome c-like domain"/>
    <property type="match status" value="1"/>
</dbReference>
<proteinExistence type="predicted"/>
<evidence type="ECO:0000313" key="2">
    <source>
        <dbReference type="Proteomes" id="UP001162741"/>
    </source>
</evidence>
<dbReference type="PROSITE" id="PS51257">
    <property type="entry name" value="PROKAR_LIPOPROTEIN"/>
    <property type="match status" value="1"/>
</dbReference>
<dbReference type="Pfam" id="PF09626">
    <property type="entry name" value="DHC"/>
    <property type="match status" value="1"/>
</dbReference>
<dbReference type="EMBL" id="CP107006">
    <property type="protein sequence ID" value="UYQ93222.1"/>
    <property type="molecule type" value="Genomic_DNA"/>
</dbReference>
<gene>
    <name evidence="1" type="ORF">MKQ68_24370</name>
</gene>
<evidence type="ECO:0008006" key="3">
    <source>
        <dbReference type="Google" id="ProtNLM"/>
    </source>
</evidence>
<dbReference type="RefSeq" id="WP_264281335.1">
    <property type="nucleotide sequence ID" value="NZ_CP107006.1"/>
</dbReference>
<dbReference type="Proteomes" id="UP001162741">
    <property type="component" value="Chromosome"/>
</dbReference>
<protein>
    <recommendedName>
        <fullName evidence="3">Cytochrome c domain-containing protein</fullName>
    </recommendedName>
</protein>
<organism evidence="1 2">
    <name type="scientific">Chitinophaga horti</name>
    <dbReference type="NCBI Taxonomy" id="2920382"/>
    <lineage>
        <taxon>Bacteria</taxon>
        <taxon>Pseudomonadati</taxon>
        <taxon>Bacteroidota</taxon>
        <taxon>Chitinophagia</taxon>
        <taxon>Chitinophagales</taxon>
        <taxon>Chitinophagaceae</taxon>
        <taxon>Chitinophaga</taxon>
    </lineage>
</organism>
<name>A0ABY6J0P0_9BACT</name>
<sequence length="97" mass="10885">MKRLGQIAFAMVLLSACSRNTTNTGQDAATAFAKYPASEGKTLFQEKCSRCHKYRMPETRTTEAWVPIMNRMARKAKLNDAQKASVLAFVQEHSKKS</sequence>
<evidence type="ECO:0000313" key="1">
    <source>
        <dbReference type="EMBL" id="UYQ93222.1"/>
    </source>
</evidence>
<dbReference type="SUPFAM" id="SSF46626">
    <property type="entry name" value="Cytochrome c"/>
    <property type="match status" value="1"/>
</dbReference>
<dbReference type="InterPro" id="IPR018588">
    <property type="entry name" value="Dihaem_cytochrome-c"/>
</dbReference>
<keyword evidence="2" id="KW-1185">Reference proteome</keyword>
<accession>A0ABY6J0P0</accession>